<dbReference type="GO" id="GO:0016987">
    <property type="term" value="F:sigma factor activity"/>
    <property type="evidence" value="ECO:0007669"/>
    <property type="project" value="UniProtKB-KW"/>
</dbReference>
<evidence type="ECO:0000256" key="2">
    <source>
        <dbReference type="ARBA" id="ARBA00023015"/>
    </source>
</evidence>
<name>A0A290QFN9_9BACT</name>
<dbReference type="Pfam" id="PF08281">
    <property type="entry name" value="Sigma70_r4_2"/>
    <property type="match status" value="1"/>
</dbReference>
<accession>A0A290QFN9</accession>
<proteinExistence type="inferred from homology"/>
<keyword evidence="2" id="KW-0805">Transcription regulation</keyword>
<dbReference type="GO" id="GO:0006352">
    <property type="term" value="P:DNA-templated transcription initiation"/>
    <property type="evidence" value="ECO:0007669"/>
    <property type="project" value="InterPro"/>
</dbReference>
<dbReference type="OrthoDB" id="2470848at2"/>
<dbReference type="InterPro" id="IPR039425">
    <property type="entry name" value="RNA_pol_sigma-70-like"/>
</dbReference>
<dbReference type="InterPro" id="IPR013324">
    <property type="entry name" value="RNA_pol_sigma_r3/r4-like"/>
</dbReference>
<dbReference type="GO" id="GO:0003677">
    <property type="term" value="F:DNA binding"/>
    <property type="evidence" value="ECO:0007669"/>
    <property type="project" value="InterPro"/>
</dbReference>
<feature type="domain" description="RNA polymerase sigma-70 region 2" evidence="5">
    <location>
        <begin position="41"/>
        <end position="108"/>
    </location>
</feature>
<evidence type="ECO:0000313" key="7">
    <source>
        <dbReference type="EMBL" id="ATC64158.1"/>
    </source>
</evidence>
<reference evidence="7 8" key="1">
    <citation type="submission" date="2017-09" db="EMBL/GenBank/DDBJ databases">
        <title>Complete genome sequence of Verrucomicrobial strain HZ-65, isolated from freshwater.</title>
        <authorList>
            <person name="Choi A."/>
        </authorList>
    </citation>
    <scope>NUCLEOTIDE SEQUENCE [LARGE SCALE GENOMIC DNA]</scope>
    <source>
        <strain evidence="7 8">HZ-65</strain>
    </source>
</reference>
<comment type="similarity">
    <text evidence="1">Belongs to the sigma-70 factor family. ECF subfamily.</text>
</comment>
<feature type="domain" description="RNA polymerase sigma factor 70 region 4 type 2" evidence="6">
    <location>
        <begin position="142"/>
        <end position="187"/>
    </location>
</feature>
<keyword evidence="8" id="KW-1185">Reference proteome</keyword>
<evidence type="ECO:0000259" key="5">
    <source>
        <dbReference type="Pfam" id="PF04542"/>
    </source>
</evidence>
<dbReference type="InterPro" id="IPR013325">
    <property type="entry name" value="RNA_pol_sigma_r2"/>
</dbReference>
<evidence type="ECO:0008006" key="9">
    <source>
        <dbReference type="Google" id="ProtNLM"/>
    </source>
</evidence>
<evidence type="ECO:0000256" key="1">
    <source>
        <dbReference type="ARBA" id="ARBA00010641"/>
    </source>
</evidence>
<gene>
    <name evidence="7" type="ORF">CMV30_09430</name>
</gene>
<dbReference type="NCBIfam" id="TIGR02937">
    <property type="entry name" value="sigma70-ECF"/>
    <property type="match status" value="1"/>
</dbReference>
<dbReference type="Gene3D" id="1.10.10.10">
    <property type="entry name" value="Winged helix-like DNA-binding domain superfamily/Winged helix DNA-binding domain"/>
    <property type="match status" value="1"/>
</dbReference>
<evidence type="ECO:0000313" key="8">
    <source>
        <dbReference type="Proteomes" id="UP000217265"/>
    </source>
</evidence>
<keyword evidence="4" id="KW-0804">Transcription</keyword>
<evidence type="ECO:0000259" key="6">
    <source>
        <dbReference type="Pfam" id="PF08281"/>
    </source>
</evidence>
<dbReference type="EMBL" id="CP023344">
    <property type="protein sequence ID" value="ATC64158.1"/>
    <property type="molecule type" value="Genomic_DNA"/>
</dbReference>
<evidence type="ECO:0000256" key="4">
    <source>
        <dbReference type="ARBA" id="ARBA00023163"/>
    </source>
</evidence>
<dbReference type="Gene3D" id="1.10.1740.10">
    <property type="match status" value="1"/>
</dbReference>
<evidence type="ECO:0000256" key="3">
    <source>
        <dbReference type="ARBA" id="ARBA00023082"/>
    </source>
</evidence>
<dbReference type="SUPFAM" id="SSF88659">
    <property type="entry name" value="Sigma3 and sigma4 domains of RNA polymerase sigma factors"/>
    <property type="match status" value="1"/>
</dbReference>
<dbReference type="Pfam" id="PF04542">
    <property type="entry name" value="Sigma70_r2"/>
    <property type="match status" value="1"/>
</dbReference>
<dbReference type="RefSeq" id="WP_096055790.1">
    <property type="nucleotide sequence ID" value="NZ_CP023344.1"/>
</dbReference>
<keyword evidence="3" id="KW-0731">Sigma factor</keyword>
<dbReference type="KEGG" id="vbh:CMV30_09430"/>
<dbReference type="AlphaFoldDB" id="A0A290QFN9"/>
<dbReference type="PANTHER" id="PTHR43133">
    <property type="entry name" value="RNA POLYMERASE ECF-TYPE SIGMA FACTO"/>
    <property type="match status" value="1"/>
</dbReference>
<protein>
    <recommendedName>
        <fullName evidence="9">RNA polymerase subunit sigma-24</fullName>
    </recommendedName>
</protein>
<dbReference type="PANTHER" id="PTHR43133:SF51">
    <property type="entry name" value="RNA POLYMERASE SIGMA FACTOR"/>
    <property type="match status" value="1"/>
</dbReference>
<dbReference type="InterPro" id="IPR013249">
    <property type="entry name" value="RNA_pol_sigma70_r4_t2"/>
</dbReference>
<dbReference type="SUPFAM" id="SSF88946">
    <property type="entry name" value="Sigma2 domain of RNA polymerase sigma factors"/>
    <property type="match status" value="1"/>
</dbReference>
<dbReference type="InterPro" id="IPR007627">
    <property type="entry name" value="RNA_pol_sigma70_r2"/>
</dbReference>
<dbReference type="CDD" id="cd06171">
    <property type="entry name" value="Sigma70_r4"/>
    <property type="match status" value="1"/>
</dbReference>
<dbReference type="Proteomes" id="UP000217265">
    <property type="component" value="Chromosome"/>
</dbReference>
<organism evidence="7 8">
    <name type="scientific">Nibricoccus aquaticus</name>
    <dbReference type="NCBI Taxonomy" id="2576891"/>
    <lineage>
        <taxon>Bacteria</taxon>
        <taxon>Pseudomonadati</taxon>
        <taxon>Verrucomicrobiota</taxon>
        <taxon>Opitutia</taxon>
        <taxon>Opitutales</taxon>
        <taxon>Opitutaceae</taxon>
        <taxon>Nibricoccus</taxon>
    </lineage>
</organism>
<dbReference type="InterPro" id="IPR036388">
    <property type="entry name" value="WH-like_DNA-bd_sf"/>
</dbReference>
<dbReference type="InterPro" id="IPR014284">
    <property type="entry name" value="RNA_pol_sigma-70_dom"/>
</dbReference>
<sequence>MTLPPPDLPRDALVCPQQISVEEAALVREAAGGSARAFEALVNQHSRRVFNFLNQMTRHRQDAEDLTQRTFIKAFHNLGRFDPQRPLINWLLTIARRTALNHFRDTKRWEEIPEASEAPGYSPAKQTEIQDRTENVWARAREVLSQREFDVLWLRFGEELSTEETAQAMGLTVPNVKVIVFRARQQLLKGDNAHE</sequence>